<dbReference type="Gene3D" id="1.10.287.130">
    <property type="match status" value="1"/>
</dbReference>
<dbReference type="EMBL" id="JAAAWP010000009">
    <property type="protein sequence ID" value="NDW22686.1"/>
    <property type="molecule type" value="Genomic_DNA"/>
</dbReference>
<dbReference type="RefSeq" id="WP_163112429.1">
    <property type="nucleotide sequence ID" value="NZ_JAAAWP010000009.1"/>
</dbReference>
<dbReference type="Proteomes" id="UP000478837">
    <property type="component" value="Unassembled WGS sequence"/>
</dbReference>
<keyword evidence="3" id="KW-0597">Phosphoprotein</keyword>
<dbReference type="EC" id="2.7.13.3" evidence="2"/>
<evidence type="ECO:0000256" key="4">
    <source>
        <dbReference type="SAM" id="Coils"/>
    </source>
</evidence>
<dbReference type="PANTHER" id="PTHR43065">
    <property type="entry name" value="SENSOR HISTIDINE KINASE"/>
    <property type="match status" value="1"/>
</dbReference>
<dbReference type="InterPro" id="IPR036097">
    <property type="entry name" value="HisK_dim/P_sf"/>
</dbReference>
<evidence type="ECO:0000256" key="3">
    <source>
        <dbReference type="ARBA" id="ARBA00022553"/>
    </source>
</evidence>
<evidence type="ECO:0000256" key="2">
    <source>
        <dbReference type="ARBA" id="ARBA00012438"/>
    </source>
</evidence>
<dbReference type="Gene3D" id="3.30.450.20">
    <property type="entry name" value="PAS domain"/>
    <property type="match status" value="1"/>
</dbReference>
<feature type="coiled-coil region" evidence="4">
    <location>
        <begin position="140"/>
        <end position="167"/>
    </location>
</feature>
<dbReference type="PROSITE" id="PS50109">
    <property type="entry name" value="HIS_KIN"/>
    <property type="match status" value="1"/>
</dbReference>
<dbReference type="SMART" id="SM00387">
    <property type="entry name" value="HATPase_c"/>
    <property type="match status" value="1"/>
</dbReference>
<dbReference type="AlphaFoldDB" id="A0A6L9MWZ6"/>
<dbReference type="PRINTS" id="PR00344">
    <property type="entry name" value="BCTRLSENSOR"/>
</dbReference>
<proteinExistence type="predicted"/>
<dbReference type="Gene3D" id="3.30.565.10">
    <property type="entry name" value="Histidine kinase-like ATPase, C-terminal domain"/>
    <property type="match status" value="1"/>
</dbReference>
<sequence length="438" mass="49485">MFEQLVSKLPVGIGIVDEQFNVVYLNDFFLDRLPHELRKNYKEQPVTDLFKGQGKFLQRRLKSVFVLQHPSFSYWEQRPHIFPFKSSRPITGEETQMYQNMEIIPIKDNSSGRKLACIFLQDVTAQASYFRAQQKLSQALKKEHAEQRKLIRKLDTAQSQLIQAEKMASTGQLAAGIAHEINNPIGFVTANLDTLSQYATHLLSICDGVESQITHFTEEMQEQIQSLYDSNHYALLKDDITELIDESSEGLTRVRDIVENLKNFSLETAEGYQTIEVCTVAKQLITLISAQYAKPEYKFECAHEKLEVIGDPGTLKQALMNVMVNSAQAIEDKGFIKLSIVEHDNDVSFKILDSGCGIEQKNLKRIFEPFFTTKPEGQGQGLGLSVAYTAIEKHNGKVSISSKEGKGTVVQITIPKYPAQNVQQEEDSASEQPEQENL</sequence>
<comment type="caution">
    <text evidence="7">The sequence shown here is derived from an EMBL/GenBank/DDBJ whole genome shotgun (WGS) entry which is preliminary data.</text>
</comment>
<accession>A0A6L9MWZ6</accession>
<organism evidence="7 8">
    <name type="scientific">Alteromonas hispanica</name>
    <dbReference type="NCBI Taxonomy" id="315421"/>
    <lineage>
        <taxon>Bacteria</taxon>
        <taxon>Pseudomonadati</taxon>
        <taxon>Pseudomonadota</taxon>
        <taxon>Gammaproteobacteria</taxon>
        <taxon>Alteromonadales</taxon>
        <taxon>Alteromonadaceae</taxon>
        <taxon>Alteromonas/Salinimonas group</taxon>
        <taxon>Alteromonas</taxon>
    </lineage>
</organism>
<dbReference type="GO" id="GO:0000155">
    <property type="term" value="F:phosphorelay sensor kinase activity"/>
    <property type="evidence" value="ECO:0007669"/>
    <property type="project" value="InterPro"/>
</dbReference>
<keyword evidence="4" id="KW-0175">Coiled coil</keyword>
<dbReference type="CDD" id="cd00082">
    <property type="entry name" value="HisKA"/>
    <property type="match status" value="1"/>
</dbReference>
<feature type="compositionally biased region" description="Acidic residues" evidence="5">
    <location>
        <begin position="424"/>
        <end position="438"/>
    </location>
</feature>
<dbReference type="InterPro" id="IPR003594">
    <property type="entry name" value="HATPase_dom"/>
</dbReference>
<dbReference type="InterPro" id="IPR004358">
    <property type="entry name" value="Sig_transdc_His_kin-like_C"/>
</dbReference>
<dbReference type="InterPro" id="IPR005467">
    <property type="entry name" value="His_kinase_dom"/>
</dbReference>
<keyword evidence="8" id="KW-1185">Reference proteome</keyword>
<evidence type="ECO:0000256" key="1">
    <source>
        <dbReference type="ARBA" id="ARBA00000085"/>
    </source>
</evidence>
<protein>
    <recommendedName>
        <fullName evidence="2">histidine kinase</fullName>
        <ecNumber evidence="2">2.7.13.3</ecNumber>
    </recommendedName>
</protein>
<reference evidence="7 8" key="1">
    <citation type="submission" date="2020-01" db="EMBL/GenBank/DDBJ databases">
        <title>Genomes of bacteria type strains.</title>
        <authorList>
            <person name="Chen J."/>
            <person name="Zhu S."/>
            <person name="Yang J."/>
        </authorList>
    </citation>
    <scope>NUCLEOTIDE SEQUENCE [LARGE SCALE GENOMIC DNA]</scope>
    <source>
        <strain evidence="7 8">LMG 22958</strain>
    </source>
</reference>
<dbReference type="PANTHER" id="PTHR43065:SF50">
    <property type="entry name" value="HISTIDINE KINASE"/>
    <property type="match status" value="1"/>
</dbReference>
<dbReference type="InterPro" id="IPR003661">
    <property type="entry name" value="HisK_dim/P_dom"/>
</dbReference>
<dbReference type="Pfam" id="PF02518">
    <property type="entry name" value="HATPase_c"/>
    <property type="match status" value="1"/>
</dbReference>
<gene>
    <name evidence="7" type="ORF">GTW09_14245</name>
</gene>
<evidence type="ECO:0000259" key="6">
    <source>
        <dbReference type="PROSITE" id="PS50109"/>
    </source>
</evidence>
<dbReference type="SUPFAM" id="SSF47384">
    <property type="entry name" value="Homodimeric domain of signal transducing histidine kinase"/>
    <property type="match status" value="1"/>
</dbReference>
<feature type="domain" description="Histidine kinase" evidence="6">
    <location>
        <begin position="176"/>
        <end position="418"/>
    </location>
</feature>
<comment type="catalytic activity">
    <reaction evidence="1">
        <text>ATP + protein L-histidine = ADP + protein N-phospho-L-histidine.</text>
        <dbReference type="EC" id="2.7.13.3"/>
    </reaction>
</comment>
<evidence type="ECO:0000256" key="5">
    <source>
        <dbReference type="SAM" id="MobiDB-lite"/>
    </source>
</evidence>
<feature type="region of interest" description="Disordered" evidence="5">
    <location>
        <begin position="417"/>
        <end position="438"/>
    </location>
</feature>
<evidence type="ECO:0000313" key="7">
    <source>
        <dbReference type="EMBL" id="NDW22686.1"/>
    </source>
</evidence>
<evidence type="ECO:0000313" key="8">
    <source>
        <dbReference type="Proteomes" id="UP000478837"/>
    </source>
</evidence>
<dbReference type="SUPFAM" id="SSF55874">
    <property type="entry name" value="ATPase domain of HSP90 chaperone/DNA topoisomerase II/histidine kinase"/>
    <property type="match status" value="1"/>
</dbReference>
<name>A0A6L9MWZ6_9ALTE</name>
<dbReference type="InterPro" id="IPR036890">
    <property type="entry name" value="HATPase_C_sf"/>
</dbReference>